<proteinExistence type="predicted"/>
<dbReference type="AlphaFoldDB" id="A0A8X6GNF7"/>
<sequence>MFSIPFPTDGIHIPSALPQRHFNQFSPNLMNESLLKNNWIPKQHIFHPYPERPLHHTYQFMYPQKSLDSRLDDRWKGYYYNPRIFFKSPANFRDYERGYFAQKHEECHSLSRNRLDLQVPGSNEMPCINDKRQRTQDDENVSKITRKEFNTSLKRRIENSEFYEKNGENFSNKMTKMEDMRILESNAENCNTLNNKYSIPEEFEHSVNISKRHISDIQEEEKRETSCVSQLPVRQIYSLNTPLRARTIYSNSFQPLTRSIYSHNPHPIFRKNYPNNAELTTSSYSNSPELVTRSPGSSNLQLKANSTYSCSPQMEIKEKHPNVILATRPIYSNNPQSVTKSVYSSNPKSDAGLFYSNSSNSQAGFIYLNSELGFSYSNSQQLAERELYSNSSNFEARQINSISPQLATQPSYLRRPQMAKRESTFLTMKPILSYKTHIHPNCEESDEKLKTILDAHKEKIFLELHANSGMNDSRRDSINPSETKTNIVEHSTMFDQESFQKNYFKNREIISNHPSQASNLINSLETVPKINLSLSKLPDSFKTSPEPMTRPQNYQIFRTKNKALEEKEINFVSRCLNTVKNEGNENSIENPNMHHMIKCSTENKIKKLENIKQENINSSSLETRLRSVPAPITAIVNKNSSNNSSDDNSEIYLKECPTVNSHRKQLVDVANKSEPTYKMLNFQTSQKQAELYPNNILQSSPPYLERNNNKPFVKTIYKIHQRKILPKPSLKDLIIPNIPKSAESAHKNESLPSQSSLQNNKHTFYSPTQQSEKKIHNGDLIFSKLVNDNNFSSTNQKSDGAGLNGKLNFCKLLVKRPTSNFPPSSSQESNDAVGNSKVSLSEFGIQNHGLFDVFNKKIQNGKTETPYLGIKNSSPTNTMNIDDRKESQKFIAKRTNCSNSLLSPIPSHTITTVEFQEKNSPILNEKCVTKGKNCAVEDENNISTKRMESPIKNKRLLKNKKSILRVVENLPQRTEAKEQTMTGYTMMQIPKEENRKDKEGIKRNEPIIEHLKKKDSKTLDPAAEKRNKDILKWIAALQTTVLELKVAKRNLSMNISRQKEIQEENLISEFENEVFLAVFREV</sequence>
<comment type="caution">
    <text evidence="2">The sequence shown here is derived from an EMBL/GenBank/DDBJ whole genome shotgun (WGS) entry which is preliminary data.</text>
</comment>
<organism evidence="2 3">
    <name type="scientific">Trichonephila clavata</name>
    <name type="common">Joro spider</name>
    <name type="synonym">Nephila clavata</name>
    <dbReference type="NCBI Taxonomy" id="2740835"/>
    <lineage>
        <taxon>Eukaryota</taxon>
        <taxon>Metazoa</taxon>
        <taxon>Ecdysozoa</taxon>
        <taxon>Arthropoda</taxon>
        <taxon>Chelicerata</taxon>
        <taxon>Arachnida</taxon>
        <taxon>Araneae</taxon>
        <taxon>Araneomorphae</taxon>
        <taxon>Entelegynae</taxon>
        <taxon>Araneoidea</taxon>
        <taxon>Nephilidae</taxon>
        <taxon>Trichonephila</taxon>
    </lineage>
</organism>
<dbReference type="OrthoDB" id="10468061at2759"/>
<gene>
    <name evidence="2" type="primary">NCL1_25735</name>
    <name evidence="2" type="ORF">TNCT_98511</name>
</gene>
<evidence type="ECO:0000313" key="2">
    <source>
        <dbReference type="EMBL" id="GFR05585.1"/>
    </source>
</evidence>
<feature type="compositionally biased region" description="Polar residues" evidence="1">
    <location>
        <begin position="750"/>
        <end position="770"/>
    </location>
</feature>
<protein>
    <submittedName>
        <fullName evidence="2">Uncharacterized protein</fullName>
    </submittedName>
</protein>
<dbReference type="EMBL" id="BMAO01035727">
    <property type="protein sequence ID" value="GFR05585.1"/>
    <property type="molecule type" value="Genomic_DNA"/>
</dbReference>
<evidence type="ECO:0000313" key="3">
    <source>
        <dbReference type="Proteomes" id="UP000887116"/>
    </source>
</evidence>
<feature type="region of interest" description="Disordered" evidence="1">
    <location>
        <begin position="744"/>
        <end position="772"/>
    </location>
</feature>
<accession>A0A8X6GNF7</accession>
<keyword evidence="3" id="KW-1185">Reference proteome</keyword>
<dbReference type="Proteomes" id="UP000887116">
    <property type="component" value="Unassembled WGS sequence"/>
</dbReference>
<evidence type="ECO:0000256" key="1">
    <source>
        <dbReference type="SAM" id="MobiDB-lite"/>
    </source>
</evidence>
<name>A0A8X6GNF7_TRICU</name>
<reference evidence="2" key="1">
    <citation type="submission" date="2020-07" db="EMBL/GenBank/DDBJ databases">
        <title>Multicomponent nature underlies the extraordinary mechanical properties of spider dragline silk.</title>
        <authorList>
            <person name="Kono N."/>
            <person name="Nakamura H."/>
            <person name="Mori M."/>
            <person name="Yoshida Y."/>
            <person name="Ohtoshi R."/>
            <person name="Malay A.D."/>
            <person name="Moran D.A.P."/>
            <person name="Tomita M."/>
            <person name="Numata K."/>
            <person name="Arakawa K."/>
        </authorList>
    </citation>
    <scope>NUCLEOTIDE SEQUENCE</scope>
</reference>